<accession>J7ILL8</accession>
<evidence type="ECO:0000313" key="2">
    <source>
        <dbReference type="Proteomes" id="UP000005262"/>
    </source>
</evidence>
<protein>
    <submittedName>
        <fullName evidence="1">Uncharacterized protein</fullName>
    </submittedName>
</protein>
<proteinExistence type="predicted"/>
<reference evidence="2" key="2">
    <citation type="submission" date="2012-08" db="EMBL/GenBank/DDBJ databases">
        <title>Finished genome of Desulfosporosinus meridiei DSM 13257.</title>
        <authorList>
            <person name="Huntemann M."/>
            <person name="Wei C.-L."/>
            <person name="Han J."/>
            <person name="Detter J.C."/>
            <person name="Han C."/>
            <person name="Davenport K."/>
            <person name="Daligault H."/>
            <person name="Erkkila T."/>
            <person name="Gu W."/>
            <person name="Munk A.C.C."/>
            <person name="Teshima H."/>
            <person name="Xu Y."/>
            <person name="Chain P."/>
            <person name="Tapia R."/>
            <person name="Chen A."/>
            <person name="Krypides N."/>
            <person name="Mavromatis K."/>
            <person name="Markowitz V."/>
            <person name="Szeto E."/>
            <person name="Ivanova N."/>
            <person name="Mikhailova N."/>
            <person name="Ovchinnikova G."/>
            <person name="Pagani I."/>
            <person name="Pati A."/>
            <person name="Goodwin L."/>
            <person name="Peters L."/>
            <person name="Pitluck S."/>
            <person name="Woyke T."/>
            <person name="Pester M."/>
            <person name="Spring S."/>
            <person name="Ollivier B."/>
            <person name="Rattei T."/>
            <person name="Klenk H.-P."/>
            <person name="Wagner M."/>
            <person name="Loy A."/>
        </authorList>
    </citation>
    <scope>NUCLEOTIDE SEQUENCE [LARGE SCALE GENOMIC DNA]</scope>
    <source>
        <strain evidence="2">ATCC BAA-275 / DSM 13257 / NCIMB 13706 / S10</strain>
    </source>
</reference>
<evidence type="ECO:0000313" key="1">
    <source>
        <dbReference type="EMBL" id="AFQ42450.1"/>
    </source>
</evidence>
<keyword evidence="2" id="KW-1185">Reference proteome</keyword>
<dbReference type="AlphaFoldDB" id="J7ILL8"/>
<dbReference type="KEGG" id="dmi:Desmer_0397"/>
<dbReference type="RefSeq" id="WP_014901372.1">
    <property type="nucleotide sequence ID" value="NC_018515.1"/>
</dbReference>
<dbReference type="EMBL" id="CP003629">
    <property type="protein sequence ID" value="AFQ42450.1"/>
    <property type="molecule type" value="Genomic_DNA"/>
</dbReference>
<reference evidence="1 2" key="1">
    <citation type="journal article" date="2012" name="J. Bacteriol.">
        <title>Complete genome sequences of Desulfosporosinus orientis DSM765T, Desulfosporosinus youngiae DSM17734T, Desulfosporosinus meridiei DSM13257T, and Desulfosporosinus acidiphilus DSM22704T.</title>
        <authorList>
            <person name="Pester M."/>
            <person name="Brambilla E."/>
            <person name="Alazard D."/>
            <person name="Rattei T."/>
            <person name="Weinmaier T."/>
            <person name="Han J."/>
            <person name="Lucas S."/>
            <person name="Lapidus A."/>
            <person name="Cheng J.F."/>
            <person name="Goodwin L."/>
            <person name="Pitluck S."/>
            <person name="Peters L."/>
            <person name="Ovchinnikova G."/>
            <person name="Teshima H."/>
            <person name="Detter J.C."/>
            <person name="Han C.S."/>
            <person name="Tapia R."/>
            <person name="Land M.L."/>
            <person name="Hauser L."/>
            <person name="Kyrpides N.C."/>
            <person name="Ivanova N.N."/>
            <person name="Pagani I."/>
            <person name="Huntmann M."/>
            <person name="Wei C.L."/>
            <person name="Davenport K.W."/>
            <person name="Daligault H."/>
            <person name="Chain P.S."/>
            <person name="Chen A."/>
            <person name="Mavromatis K."/>
            <person name="Markowitz V."/>
            <person name="Szeto E."/>
            <person name="Mikhailova N."/>
            <person name="Pati A."/>
            <person name="Wagner M."/>
            <person name="Woyke T."/>
            <person name="Ollivier B."/>
            <person name="Klenk H.P."/>
            <person name="Spring S."/>
            <person name="Loy A."/>
        </authorList>
    </citation>
    <scope>NUCLEOTIDE SEQUENCE [LARGE SCALE GENOMIC DNA]</scope>
    <source>
        <strain evidence="2">ATCC BAA-275 / DSM 13257 / NCIMB 13706 / S10</strain>
    </source>
</reference>
<dbReference type="Proteomes" id="UP000005262">
    <property type="component" value="Chromosome"/>
</dbReference>
<dbReference type="STRING" id="768704.Desmer_0397"/>
<dbReference type="HOGENOM" id="CLU_2492766_0_0_9"/>
<sequence>MWTSRAIAAKYSANGDAHEKYNFMPHDTQDGELCLGFFETKSTNGEFSKQLHIEKIEGISRRDELAENVLVVWYAKFHDNRTVFVG</sequence>
<organism evidence="1 2">
    <name type="scientific">Desulfosporosinus meridiei (strain ATCC BAA-275 / DSM 13257 / KCTC 12902 / NCIMB 13706 / S10)</name>
    <dbReference type="NCBI Taxonomy" id="768704"/>
    <lineage>
        <taxon>Bacteria</taxon>
        <taxon>Bacillati</taxon>
        <taxon>Bacillota</taxon>
        <taxon>Clostridia</taxon>
        <taxon>Eubacteriales</taxon>
        <taxon>Desulfitobacteriaceae</taxon>
        <taxon>Desulfosporosinus</taxon>
    </lineage>
</organism>
<name>J7ILL8_DESMD</name>
<gene>
    <name evidence="1" type="ordered locus">Desmer_0397</name>
</gene>